<evidence type="ECO:0000313" key="2">
    <source>
        <dbReference type="Proteomes" id="UP000571950"/>
    </source>
</evidence>
<dbReference type="AlphaFoldDB" id="A0A7W6FS35"/>
<gene>
    <name evidence="1" type="ORF">GGR43_004061</name>
</gene>
<proteinExistence type="predicted"/>
<keyword evidence="2" id="KW-1185">Reference proteome</keyword>
<dbReference type="Proteomes" id="UP000571950">
    <property type="component" value="Unassembled WGS sequence"/>
</dbReference>
<evidence type="ECO:0000313" key="1">
    <source>
        <dbReference type="EMBL" id="MBB3928317.1"/>
    </source>
</evidence>
<protein>
    <submittedName>
        <fullName evidence="1">Uncharacterized protein</fullName>
    </submittedName>
</protein>
<dbReference type="RefSeq" id="WP_188073601.1">
    <property type="nucleotide sequence ID" value="NZ_BSPS01000069.1"/>
</dbReference>
<comment type="caution">
    <text evidence="1">The sequence shown here is derived from an EMBL/GenBank/DDBJ whole genome shotgun (WGS) entry which is preliminary data.</text>
</comment>
<sequence>MASGSNASVLKKKNEIKGRLCSAPFFILPLLEPPQHRQNRCGPVALLLFLRQIGRQFSQMLLAGHRFDLVGQRDDALPLATQPTAQDIVVGSERLTPEGVRV</sequence>
<name>A0A7W6FS35_9SPHN</name>
<organism evidence="1 2">
    <name type="scientific">Sphingobium jiangsuense</name>
    <dbReference type="NCBI Taxonomy" id="870476"/>
    <lineage>
        <taxon>Bacteria</taxon>
        <taxon>Pseudomonadati</taxon>
        <taxon>Pseudomonadota</taxon>
        <taxon>Alphaproteobacteria</taxon>
        <taxon>Sphingomonadales</taxon>
        <taxon>Sphingomonadaceae</taxon>
        <taxon>Sphingobium</taxon>
    </lineage>
</organism>
<reference evidence="1 2" key="1">
    <citation type="submission" date="2020-08" db="EMBL/GenBank/DDBJ databases">
        <title>Genomic Encyclopedia of Type Strains, Phase IV (KMG-IV): sequencing the most valuable type-strain genomes for metagenomic binning, comparative biology and taxonomic classification.</title>
        <authorList>
            <person name="Goeker M."/>
        </authorList>
    </citation>
    <scope>NUCLEOTIDE SEQUENCE [LARGE SCALE GENOMIC DNA]</scope>
    <source>
        <strain evidence="1 2">DSM 26189</strain>
    </source>
</reference>
<accession>A0A7W6FS35</accession>
<dbReference type="EMBL" id="JACIDT010000022">
    <property type="protein sequence ID" value="MBB3928317.1"/>
    <property type="molecule type" value="Genomic_DNA"/>
</dbReference>